<sequence>MATTNSSQELCSASTSSPDSASIQPTAAVNQHQTIPPNATHESTNLGTEYQSHTPATSAAASSSASVGSLPSDEWRSFIAEAEAAQPLPADLPGEDNYRSTYLRTEVNGGVKYTHPTAGQTFGRAKTRWERAYAENQAKRKGNRWGIFVSERQWQIAFWMGMTKTSQRSLDELLKTHIFQACKEIISDCRKKMALFGGPIWHEVEVTLDDAPADTHILWYRDLEAVLDDLMGRPTLSGKMTYAPEIHHDSDDKTRRYSNVWTAKRWNRLQGAVPPGTTIGGVMIASDSTQLSTHSGNVSAHAVYVTLANIDKSMRNQTSQDAWALVAYIPVSKFPVTMLTHEEKSKDYRTKLLGLLNRRLLHRCLSIVTRPLRRTIPHRVAGSDGFYRGVIYKLMAYIADFEEQTRLTGIGSRSCPHCMATAKDLGDVDDKTPQTSASILQAIDDVKKVLSDKYPGDRYDAMDFLKECKAFGLNGVDKPFWRLIPDADICEILSPDLLHRFHKFFYDHIFEWNTLTLGENEMDVRMRSQIPLTGDRSFHSGVSHLSQTTMKEHRDLQRVHMAVMSGAPATYGRRVAAATRSILDCIYLAQYTSHSSISLDAYRQTYREFHRRKQVWLDNKSRLGKDAMRKEAKRRDENEGEGEGEGESSVKENARNHFNIPKLHILRHLADHVELKGTADNYTTEAMEHLHIDLVKNAYRASNRRNWKEQTTRWLTRREKLKDFAAWMEWCGKDGTSIEDTSAIEQDWADEDGDDEQDDGFDDLPGEEPGSLPDSDGAAVYADEDGNIPGADDDPQRIFKSLWFELDDASEEEDLREDADTQDIEPVSNEASALSGANNEQAEKATLGKRKRGKRPVIATDPWEPQVRPRKPAAAPAGLTPLQMTRLTPQKKKLSIQDAMEKYGAPDLLTELKRHSYAATLATLPDQYTHIDTWPFIRVQPPPRQHAPAAGLQRVRVQCLQLDKPSDNRPSNLGASDSVMYLNEPGIPSSTTRIHDCSVGQLTLLFRLSPSIFNPDPPLLAYIHRFTRIPQQPDAEAGMYIVKKDRRTNGQLFGRVIEARQIVRLCPLAPVIHGVANRQVTPRTSFSFYESFYINKYHSHELYEYLHVI</sequence>
<evidence type="ECO:0000313" key="2">
    <source>
        <dbReference type="EMBL" id="CUA77854.1"/>
    </source>
</evidence>
<evidence type="ECO:0000313" key="3">
    <source>
        <dbReference type="Proteomes" id="UP000044841"/>
    </source>
</evidence>
<feature type="region of interest" description="Disordered" evidence="1">
    <location>
        <begin position="626"/>
        <end position="652"/>
    </location>
</feature>
<organism evidence="2 3">
    <name type="scientific">Rhizoctonia solani</name>
    <dbReference type="NCBI Taxonomy" id="456999"/>
    <lineage>
        <taxon>Eukaryota</taxon>
        <taxon>Fungi</taxon>
        <taxon>Dikarya</taxon>
        <taxon>Basidiomycota</taxon>
        <taxon>Agaricomycotina</taxon>
        <taxon>Agaricomycetes</taxon>
        <taxon>Cantharellales</taxon>
        <taxon>Ceratobasidiaceae</taxon>
        <taxon>Rhizoctonia</taxon>
    </lineage>
</organism>
<protein>
    <submittedName>
        <fullName evidence="2">Uncharacterized protein</fullName>
    </submittedName>
</protein>
<feature type="compositionally biased region" description="Acidic residues" evidence="1">
    <location>
        <begin position="750"/>
        <end position="766"/>
    </location>
</feature>
<feature type="compositionally biased region" description="Low complexity" evidence="1">
    <location>
        <begin position="12"/>
        <end position="22"/>
    </location>
</feature>
<feature type="compositionally biased region" description="Polar residues" evidence="1">
    <location>
        <begin position="23"/>
        <end position="55"/>
    </location>
</feature>
<feature type="compositionally biased region" description="Low complexity" evidence="1">
    <location>
        <begin position="56"/>
        <end position="66"/>
    </location>
</feature>
<feature type="compositionally biased region" description="Polar residues" evidence="1">
    <location>
        <begin position="829"/>
        <end position="840"/>
    </location>
</feature>
<feature type="region of interest" description="Disordered" evidence="1">
    <location>
        <begin position="750"/>
        <end position="795"/>
    </location>
</feature>
<dbReference type="Pfam" id="PF18759">
    <property type="entry name" value="Plavaka"/>
    <property type="match status" value="1"/>
</dbReference>
<dbReference type="InterPro" id="IPR041078">
    <property type="entry name" value="Plavaka"/>
</dbReference>
<dbReference type="AlphaFoldDB" id="A0A0K6GHK3"/>
<keyword evidence="3" id="KW-1185">Reference proteome</keyword>
<evidence type="ECO:0000256" key="1">
    <source>
        <dbReference type="SAM" id="MobiDB-lite"/>
    </source>
</evidence>
<reference evidence="2 3" key="1">
    <citation type="submission" date="2015-07" db="EMBL/GenBank/DDBJ databases">
        <authorList>
            <person name="Noorani M."/>
        </authorList>
    </citation>
    <scope>NUCLEOTIDE SEQUENCE [LARGE SCALE GENOMIC DNA]</scope>
    <source>
        <strain evidence="2">BBA 69670</strain>
    </source>
</reference>
<name>A0A0K6GHK3_9AGAM</name>
<feature type="compositionally biased region" description="Basic and acidic residues" evidence="1">
    <location>
        <begin position="626"/>
        <end position="637"/>
    </location>
</feature>
<accession>A0A0K6GHK3</accession>
<dbReference type="EMBL" id="CYGV01001900">
    <property type="protein sequence ID" value="CUA77854.1"/>
    <property type="molecule type" value="Genomic_DNA"/>
</dbReference>
<feature type="region of interest" description="Disordered" evidence="1">
    <location>
        <begin position="1"/>
        <end position="67"/>
    </location>
</feature>
<feature type="compositionally biased region" description="Polar residues" evidence="1">
    <location>
        <begin position="1"/>
        <end position="11"/>
    </location>
</feature>
<dbReference type="Proteomes" id="UP000044841">
    <property type="component" value="Unassembled WGS sequence"/>
</dbReference>
<feature type="region of interest" description="Disordered" evidence="1">
    <location>
        <begin position="829"/>
        <end position="877"/>
    </location>
</feature>
<gene>
    <name evidence="2" type="ORF">RSOLAG22IIIB_06827</name>
</gene>
<proteinExistence type="predicted"/>